<dbReference type="InParanoid" id="K3WQ15"/>
<dbReference type="eggNOG" id="ENOG502SR1Z">
    <property type="taxonomic scope" value="Eukaryota"/>
</dbReference>
<dbReference type="AlphaFoldDB" id="K3WQ15"/>
<evidence type="ECO:0000256" key="1">
    <source>
        <dbReference type="SAM" id="MobiDB-lite"/>
    </source>
</evidence>
<reference evidence="3" key="3">
    <citation type="submission" date="2015-02" db="UniProtKB">
        <authorList>
            <consortium name="EnsemblProtists"/>
        </authorList>
    </citation>
    <scope>IDENTIFICATION</scope>
    <source>
        <strain evidence="3">DAOM BR144</strain>
    </source>
</reference>
<protein>
    <submittedName>
        <fullName evidence="3">Uncharacterized protein</fullName>
    </submittedName>
</protein>
<dbReference type="HOGENOM" id="CLU_049683_0_0_1"/>
<feature type="compositionally biased region" description="Basic and acidic residues" evidence="1">
    <location>
        <begin position="246"/>
        <end position="261"/>
    </location>
</feature>
<organism evidence="3 4">
    <name type="scientific">Globisporangium ultimum (strain ATCC 200006 / CBS 805.95 / DAOM BR144)</name>
    <name type="common">Pythium ultimum</name>
    <dbReference type="NCBI Taxonomy" id="431595"/>
    <lineage>
        <taxon>Eukaryota</taxon>
        <taxon>Sar</taxon>
        <taxon>Stramenopiles</taxon>
        <taxon>Oomycota</taxon>
        <taxon>Peronosporomycetes</taxon>
        <taxon>Pythiales</taxon>
        <taxon>Pythiaceae</taxon>
        <taxon>Globisporangium</taxon>
    </lineage>
</organism>
<evidence type="ECO:0000313" key="3">
    <source>
        <dbReference type="EnsemblProtists" id="PYU1_T007057"/>
    </source>
</evidence>
<keyword evidence="2" id="KW-0472">Membrane</keyword>
<feature type="region of interest" description="Disordered" evidence="1">
    <location>
        <begin position="242"/>
        <end position="261"/>
    </location>
</feature>
<feature type="region of interest" description="Disordered" evidence="1">
    <location>
        <begin position="208"/>
        <end position="236"/>
    </location>
</feature>
<reference evidence="4" key="1">
    <citation type="journal article" date="2010" name="Genome Biol.">
        <title>Genome sequence of the necrotrophic plant pathogen Pythium ultimum reveals original pathogenicity mechanisms and effector repertoire.</title>
        <authorList>
            <person name="Levesque C.A."/>
            <person name="Brouwer H."/>
            <person name="Cano L."/>
            <person name="Hamilton J.P."/>
            <person name="Holt C."/>
            <person name="Huitema E."/>
            <person name="Raffaele S."/>
            <person name="Robideau G.P."/>
            <person name="Thines M."/>
            <person name="Win J."/>
            <person name="Zerillo M.M."/>
            <person name="Beakes G.W."/>
            <person name="Boore J.L."/>
            <person name="Busam D."/>
            <person name="Dumas B."/>
            <person name="Ferriera S."/>
            <person name="Fuerstenberg S.I."/>
            <person name="Gachon C.M."/>
            <person name="Gaulin E."/>
            <person name="Govers F."/>
            <person name="Grenville-Briggs L."/>
            <person name="Horner N."/>
            <person name="Hostetler J."/>
            <person name="Jiang R.H."/>
            <person name="Johnson J."/>
            <person name="Krajaejun T."/>
            <person name="Lin H."/>
            <person name="Meijer H.J."/>
            <person name="Moore B."/>
            <person name="Morris P."/>
            <person name="Phuntmart V."/>
            <person name="Puiu D."/>
            <person name="Shetty J."/>
            <person name="Stajich J.E."/>
            <person name="Tripathy S."/>
            <person name="Wawra S."/>
            <person name="van West P."/>
            <person name="Whitty B.R."/>
            <person name="Coutinho P.M."/>
            <person name="Henrissat B."/>
            <person name="Martin F."/>
            <person name="Thomas P.D."/>
            <person name="Tyler B.M."/>
            <person name="De Vries R.P."/>
            <person name="Kamoun S."/>
            <person name="Yandell M."/>
            <person name="Tisserat N."/>
            <person name="Buell C.R."/>
        </authorList>
    </citation>
    <scope>NUCLEOTIDE SEQUENCE</scope>
    <source>
        <strain evidence="4">DAOM:BR144</strain>
    </source>
</reference>
<name>K3WQ15_GLOUD</name>
<proteinExistence type="predicted"/>
<evidence type="ECO:0000313" key="4">
    <source>
        <dbReference type="Proteomes" id="UP000019132"/>
    </source>
</evidence>
<keyword evidence="2" id="KW-1133">Transmembrane helix</keyword>
<keyword evidence="4" id="KW-1185">Reference proteome</keyword>
<accession>K3WQ15</accession>
<dbReference type="VEuPathDB" id="FungiDB:PYU1_G007042"/>
<evidence type="ECO:0000256" key="2">
    <source>
        <dbReference type="SAM" id="Phobius"/>
    </source>
</evidence>
<dbReference type="Proteomes" id="UP000019132">
    <property type="component" value="Unassembled WGS sequence"/>
</dbReference>
<sequence>MFNLVRRRCQDSTDSEDVTTRVNYCSKDDVVCQNCVVSSSKPVCYGTNSQCICQSFCSSSTVRPASSCVTDIPVASVWLTFGGFALLMPILLYMHRKWNEPHGAQHMIYNRRRRRLQRKKDAQRDTTRDLTLSGWRSHCEQFKLDMDNIELKTCYLQLHDLKTSDGVAVNERSEGSGTGAVSSLSSPIGCEFSWNAAARVVSLPPAAVVPQESPSSSYPRHNPVEHTEELSAVNSEYEEIVLDVGSHARPDDREHDSAQAA</sequence>
<feature type="transmembrane region" description="Helical" evidence="2">
    <location>
        <begin position="72"/>
        <end position="93"/>
    </location>
</feature>
<keyword evidence="2" id="KW-0812">Transmembrane</keyword>
<dbReference type="EnsemblProtists" id="PYU1_T007057">
    <property type="protein sequence ID" value="PYU1_T007057"/>
    <property type="gene ID" value="PYU1_G007042"/>
</dbReference>
<dbReference type="EMBL" id="GL376560">
    <property type="status" value="NOT_ANNOTATED_CDS"/>
    <property type="molecule type" value="Genomic_DNA"/>
</dbReference>
<reference evidence="4" key="2">
    <citation type="submission" date="2010-04" db="EMBL/GenBank/DDBJ databases">
        <authorList>
            <person name="Buell R."/>
            <person name="Hamilton J."/>
            <person name="Hostetler J."/>
        </authorList>
    </citation>
    <scope>NUCLEOTIDE SEQUENCE [LARGE SCALE GENOMIC DNA]</scope>
    <source>
        <strain evidence="4">DAOM:BR144</strain>
    </source>
</reference>